<dbReference type="OrthoDB" id="2019884at2759"/>
<dbReference type="OMA" id="VMQAKHH"/>
<dbReference type="InParanoid" id="C1E689"/>
<dbReference type="EMBL" id="CP001326">
    <property type="protein sequence ID" value="ACO63769.1"/>
    <property type="molecule type" value="Genomic_DNA"/>
</dbReference>
<protein>
    <submittedName>
        <fullName evidence="2">Uncharacterized protein</fullName>
    </submittedName>
</protein>
<dbReference type="RefSeq" id="XP_002502511.1">
    <property type="nucleotide sequence ID" value="XM_002502465.1"/>
</dbReference>
<dbReference type="eggNOG" id="ENOG502T0QF">
    <property type="taxonomic scope" value="Eukaryota"/>
</dbReference>
<sequence>MDARRVDTEVDLALRSATRQKGIDALERACIVRLMRRARRKIFLSTAGDRRAEKTSAPIQKLWLDMWSVVALIVDHHRNRRARPRPSPRVTVRTARTGIARTNTMGYNRGEKIPGYRGYIPGRNHIIGHSYTEGTKLAEEAVIAMRAGHNPAGIVELLESRPVGGKDLTMQKLQRGPREGGYFPLPVDESIGAPHLGKRKPLLDESLGLKDFRLSEVKVGTNGPGTMRAKPTASIPELPYSLKKTFTGREVKTTPDDYAGDDGQMPGYTGHLHGRQHTYGVSYGNSTRTVTHVRADVAQGPEALLAKSGALNDFVEPKPQGASQAETGQRERGIPGYGGHVPVKDFVLGQTYGAAVKLAPGAEDAIRAGARAEQLPGLVERRPSDAPELTMQTIKPTVRGHVIPYEPVPLPYRVSKGEVKVAFKTKGEDKKWRNVIQDDVREVMRGTHKPPGYTGYTPFKQHVYGESTGKMTRRLRGQAFEDPTTSYDLLNYKDKRPNYEDGDAPRTIG</sequence>
<dbReference type="GeneID" id="8243414"/>
<dbReference type="AlphaFoldDB" id="C1E689"/>
<evidence type="ECO:0000313" key="3">
    <source>
        <dbReference type="Proteomes" id="UP000002009"/>
    </source>
</evidence>
<name>C1E689_MICCC</name>
<evidence type="ECO:0000313" key="2">
    <source>
        <dbReference type="EMBL" id="ACO63769.1"/>
    </source>
</evidence>
<proteinExistence type="predicted"/>
<dbReference type="Proteomes" id="UP000002009">
    <property type="component" value="Chromosome 5"/>
</dbReference>
<gene>
    <name evidence="2" type="ORF">MICPUN_58582</name>
</gene>
<evidence type="ECO:0000256" key="1">
    <source>
        <dbReference type="SAM" id="MobiDB-lite"/>
    </source>
</evidence>
<organism evidence="2 3">
    <name type="scientific">Micromonas commoda (strain RCC299 / NOUM17 / CCMP2709)</name>
    <name type="common">Picoplanktonic green alga</name>
    <dbReference type="NCBI Taxonomy" id="296587"/>
    <lineage>
        <taxon>Eukaryota</taxon>
        <taxon>Viridiplantae</taxon>
        <taxon>Chlorophyta</taxon>
        <taxon>Mamiellophyceae</taxon>
        <taxon>Mamiellales</taxon>
        <taxon>Mamiellaceae</taxon>
        <taxon>Micromonas</taxon>
    </lineage>
</organism>
<feature type="region of interest" description="Disordered" evidence="1">
    <location>
        <begin position="488"/>
        <end position="509"/>
    </location>
</feature>
<reference evidence="2 3" key="1">
    <citation type="journal article" date="2009" name="Science">
        <title>Green evolution and dynamic adaptations revealed by genomes of the marine picoeukaryotes Micromonas.</title>
        <authorList>
            <person name="Worden A.Z."/>
            <person name="Lee J.H."/>
            <person name="Mock T."/>
            <person name="Rouze P."/>
            <person name="Simmons M.P."/>
            <person name="Aerts A.L."/>
            <person name="Allen A.E."/>
            <person name="Cuvelier M.L."/>
            <person name="Derelle E."/>
            <person name="Everett M.V."/>
            <person name="Foulon E."/>
            <person name="Grimwood J."/>
            <person name="Gundlach H."/>
            <person name="Henrissat B."/>
            <person name="Napoli C."/>
            <person name="McDonald S.M."/>
            <person name="Parker M.S."/>
            <person name="Rombauts S."/>
            <person name="Salamov A."/>
            <person name="Von Dassow P."/>
            <person name="Badger J.H."/>
            <person name="Coutinho P.M."/>
            <person name="Demir E."/>
            <person name="Dubchak I."/>
            <person name="Gentemann C."/>
            <person name="Eikrem W."/>
            <person name="Gready J.E."/>
            <person name="John U."/>
            <person name="Lanier W."/>
            <person name="Lindquist E.A."/>
            <person name="Lucas S."/>
            <person name="Mayer K.F."/>
            <person name="Moreau H."/>
            <person name="Not F."/>
            <person name="Otillar R."/>
            <person name="Panaud O."/>
            <person name="Pangilinan J."/>
            <person name="Paulsen I."/>
            <person name="Piegu B."/>
            <person name="Poliakov A."/>
            <person name="Robbens S."/>
            <person name="Schmutz J."/>
            <person name="Toulza E."/>
            <person name="Wyss T."/>
            <person name="Zelensky A."/>
            <person name="Zhou K."/>
            <person name="Armbrust E.V."/>
            <person name="Bhattacharya D."/>
            <person name="Goodenough U.W."/>
            <person name="Van de Peer Y."/>
            <person name="Grigoriev I.V."/>
        </authorList>
    </citation>
    <scope>NUCLEOTIDE SEQUENCE [LARGE SCALE GENOMIC DNA]</scope>
    <source>
        <strain evidence="3">RCC299 / NOUM17</strain>
    </source>
</reference>
<dbReference type="KEGG" id="mis:MICPUN_58582"/>
<keyword evidence="3" id="KW-1185">Reference proteome</keyword>
<accession>C1E689</accession>